<dbReference type="PaxDb" id="4081-Solyc11g027910.1.1"/>
<reference evidence="1" key="2">
    <citation type="submission" date="2015-06" db="UniProtKB">
        <authorList>
            <consortium name="EnsemblPlants"/>
        </authorList>
    </citation>
    <scope>IDENTIFICATION</scope>
    <source>
        <strain evidence="1">cv. Heinz 1706</strain>
    </source>
</reference>
<dbReference type="EnsemblPlants" id="Solyc11g027910.1.1">
    <property type="protein sequence ID" value="Solyc11g027910.1.1"/>
    <property type="gene ID" value="Solyc11g027910.1"/>
</dbReference>
<dbReference type="HOGENOM" id="CLU_3385694_0_0_1"/>
<evidence type="ECO:0000313" key="1">
    <source>
        <dbReference type="EnsemblPlants" id="Solyc11g027910.1.1"/>
    </source>
</evidence>
<dbReference type="Gramene" id="Solyc11g027910.1.1">
    <property type="protein sequence ID" value="Solyc11g027910.1.1"/>
    <property type="gene ID" value="Solyc11g027910.1"/>
</dbReference>
<organism evidence="1">
    <name type="scientific">Solanum lycopersicum</name>
    <name type="common">Tomato</name>
    <name type="synonym">Lycopersicon esculentum</name>
    <dbReference type="NCBI Taxonomy" id="4081"/>
    <lineage>
        <taxon>Eukaryota</taxon>
        <taxon>Viridiplantae</taxon>
        <taxon>Streptophyta</taxon>
        <taxon>Embryophyta</taxon>
        <taxon>Tracheophyta</taxon>
        <taxon>Spermatophyta</taxon>
        <taxon>Magnoliopsida</taxon>
        <taxon>eudicotyledons</taxon>
        <taxon>Gunneridae</taxon>
        <taxon>Pentapetalae</taxon>
        <taxon>asterids</taxon>
        <taxon>lamiids</taxon>
        <taxon>Solanales</taxon>
        <taxon>Solanaceae</taxon>
        <taxon>Solanoideae</taxon>
        <taxon>Solaneae</taxon>
        <taxon>Solanum</taxon>
        <taxon>Solanum subgen. Lycopersicon</taxon>
    </lineage>
</organism>
<protein>
    <submittedName>
        <fullName evidence="1">Uncharacterized protein</fullName>
    </submittedName>
</protein>
<proteinExistence type="predicted"/>
<dbReference type="InParanoid" id="K4D7D4"/>
<sequence>MVVVEISNLCIHIAGGFKWFHVLFDWRVLQHFR</sequence>
<reference evidence="1" key="1">
    <citation type="journal article" date="2012" name="Nature">
        <title>The tomato genome sequence provides insights into fleshy fruit evolution.</title>
        <authorList>
            <consortium name="Tomato Genome Consortium"/>
        </authorList>
    </citation>
    <scope>NUCLEOTIDE SEQUENCE [LARGE SCALE GENOMIC DNA]</scope>
    <source>
        <strain evidence="1">cv. Heinz 1706</strain>
    </source>
</reference>
<dbReference type="AlphaFoldDB" id="K4D7D4"/>
<name>K4D7D4_SOLLC</name>
<accession>K4D7D4</accession>
<keyword evidence="2" id="KW-1185">Reference proteome</keyword>
<evidence type="ECO:0000313" key="2">
    <source>
        <dbReference type="Proteomes" id="UP000004994"/>
    </source>
</evidence>
<dbReference type="Proteomes" id="UP000004994">
    <property type="component" value="Chromosome 11"/>
</dbReference>